<reference evidence="3" key="3">
    <citation type="submission" date="2002-02" db="EMBL/GenBank/DDBJ databases">
        <authorList>
            <person name="Town C.D."/>
            <person name="Kaul S."/>
        </authorList>
    </citation>
    <scope>NUCLEOTIDE SEQUENCE</scope>
</reference>
<dbReference type="Pfam" id="PF03078">
    <property type="entry name" value="ATHILA"/>
    <property type="match status" value="1"/>
</dbReference>
<dbReference type="PIR" id="H84476">
    <property type="entry name" value="H84476"/>
</dbReference>
<evidence type="ECO:0000313" key="3">
    <source>
        <dbReference type="EMBL" id="AAD23708.1"/>
    </source>
</evidence>
<proteinExistence type="predicted"/>
<feature type="region of interest" description="Disordered" evidence="1">
    <location>
        <begin position="1"/>
        <end position="20"/>
    </location>
</feature>
<evidence type="ECO:0000259" key="2">
    <source>
        <dbReference type="Pfam" id="PF03078"/>
    </source>
</evidence>
<reference key="1">
    <citation type="journal article" date="1999" name="Nature">
        <title>Sequence and analysis of chromosome 2 of the plant Arabidopsis thaliana.</title>
        <authorList>
            <person name="Lin X."/>
            <person name="Kaul S."/>
            <person name="Rounsley S."/>
            <person name="Shea T.P."/>
            <person name="Benito M.I."/>
            <person name="Town C.D."/>
            <person name="Fujii C.Y."/>
            <person name="Mason T."/>
            <person name="Bowman C.L."/>
            <person name="Barnstead M."/>
            <person name="Feldblyum T.V."/>
            <person name="Buell C.R."/>
            <person name="Ketchum K.A."/>
            <person name="Lee J."/>
            <person name="Ronning C.M."/>
            <person name="Koo H.L."/>
            <person name="Moffat K.S."/>
            <person name="Cronin L.A."/>
            <person name="Shen M."/>
            <person name="Pai G."/>
            <person name="Van Aken S."/>
            <person name="Umayam L."/>
            <person name="Tallon L.J."/>
            <person name="Gill J.E."/>
            <person name="Adams M.D."/>
            <person name="Carrera A.J."/>
            <person name="Creasy T.H."/>
            <person name="Goodman H.M."/>
            <person name="Somerville C.R."/>
            <person name="Copenhaver G.P."/>
            <person name="Preuss D."/>
            <person name="Nierman W.C."/>
            <person name="White O."/>
            <person name="Eisen J.A."/>
            <person name="Salzberg S.L."/>
            <person name="Fraser C.M."/>
            <person name="Venter J.C."/>
        </authorList>
    </citation>
    <scope>NUCLEOTIDE SEQUENCE [LARGE SCALE GENOMIC DNA]</scope>
    <source>
        <strain>cv. Columbia</strain>
    </source>
</reference>
<protein>
    <submittedName>
        <fullName evidence="3">Putative Athila retroelement ORF1 protein</fullName>
    </submittedName>
</protein>
<dbReference type="InterPro" id="IPR004312">
    <property type="entry name" value="ATHILA_Orf1_C"/>
</dbReference>
<feature type="region of interest" description="Disordered" evidence="1">
    <location>
        <begin position="416"/>
        <end position="542"/>
    </location>
</feature>
<name>Q9SJR9_ARATH</name>
<feature type="compositionally biased region" description="Polar residues" evidence="1">
    <location>
        <begin position="416"/>
        <end position="425"/>
    </location>
</feature>
<gene>
    <name evidence="3" type="ordered locus">At2g06330</name>
</gene>
<feature type="domain" description="Arabidopsis retrotransposon Orf1 C-terminal" evidence="2">
    <location>
        <begin position="22"/>
        <end position="246"/>
    </location>
</feature>
<reference evidence="3" key="2">
    <citation type="submission" date="2000-03" db="EMBL/GenBank/DDBJ databases">
        <authorList>
            <person name="Lin X."/>
            <person name="Kaul S."/>
            <person name="Shea T.P."/>
            <person name="Fujii C.Y."/>
            <person name="Shen M."/>
            <person name="VanAken S.E."/>
            <person name="Barnstead M.E."/>
            <person name="Mason T.M."/>
            <person name="Bowman C.L."/>
            <person name="Ronning C.M."/>
            <person name="Benito M.-I."/>
            <person name="Carrera A.J."/>
            <person name="Creasy T.H."/>
            <person name="Buell C.R."/>
            <person name="Town C.D."/>
            <person name="Nierman W.C."/>
            <person name="Fraser C.M."/>
            <person name="Venter J.C."/>
        </authorList>
    </citation>
    <scope>NUCLEOTIDE SEQUENCE</scope>
</reference>
<organism evidence="3">
    <name type="scientific">Arabidopsis thaliana</name>
    <name type="common">Mouse-ear cress</name>
    <dbReference type="NCBI Taxonomy" id="3702"/>
    <lineage>
        <taxon>Eukaryota</taxon>
        <taxon>Viridiplantae</taxon>
        <taxon>Streptophyta</taxon>
        <taxon>Embryophyta</taxon>
        <taxon>Tracheophyta</taxon>
        <taxon>Spermatophyta</taxon>
        <taxon>Magnoliopsida</taxon>
        <taxon>eudicotyledons</taxon>
        <taxon>Gunneridae</taxon>
        <taxon>Pentapetalae</taxon>
        <taxon>rosids</taxon>
        <taxon>malvids</taxon>
        <taxon>Brassicales</taxon>
        <taxon>Brassicaceae</taxon>
        <taxon>Camelineae</taxon>
        <taxon>Arabidopsis</taxon>
    </lineage>
</organism>
<feature type="compositionally biased region" description="Polar residues" evidence="1">
    <location>
        <begin position="532"/>
        <end position="542"/>
    </location>
</feature>
<feature type="compositionally biased region" description="Basic and acidic residues" evidence="1">
    <location>
        <begin position="10"/>
        <end position="20"/>
    </location>
</feature>
<dbReference type="EMBL" id="AC006918">
    <property type="protein sequence ID" value="AAD23708.1"/>
    <property type="molecule type" value="Genomic_DNA"/>
</dbReference>
<sequence length="555" mass="63970">MEETESSSSRPEREQREYDSFRRKAEIALGKRAMTERYELIDEDLEDKYMPEHTRRATKLLHKPDVLPAEEYIRLFKLNEFCSTRYPCSTTLAQLRLLEDVQHLYQSCHLDTLMAYPYVAYEEETIQFLSTMQVELYQGMTSAELDCEGLGFLRFSVYSHEYRLSIKRLEGLFGFPNGTETKPKYDKEELKDLWITIGSSIPLNSSSQCTLLLRDHKDRSNSDMEMIAMALKGTLRETKNGMSLQGGVVTPILIACGVTITSDGLEPWAMDIEHLRHCEFLEFVMVGDLHRFRFEHSTDKRANILLPSPEVTRIIEGDNIDFRPEIGRLYYENAPPLDEDDLLGEDAEDGMDEDRAVEFDTSMYHFGEHVPPARESKSLSEAHRNNSKLQKLCKKQDKLLAKCFKTIKFLTDKLSCSSSATTIPQGQPPLEMPSRRFDEPEHRPEHRPELSEQRVSHVPARHSSFESREHKRRRKATLTRSSSRSHIIHSRRSLDRGAGRIRRREVGYPQSGAGRHRAYELEYPPAGADTEQGGSSMAWEQSQAAIDDQLRSFFD</sequence>
<feature type="compositionally biased region" description="Basic and acidic residues" evidence="1">
    <location>
        <begin position="433"/>
        <end position="455"/>
    </location>
</feature>
<dbReference type="AlphaFoldDB" id="Q9SJR9"/>
<evidence type="ECO:0000256" key="1">
    <source>
        <dbReference type="SAM" id="MobiDB-lite"/>
    </source>
</evidence>
<accession>Q9SJR9</accession>